<dbReference type="RefSeq" id="WP_183327666.1">
    <property type="nucleotide sequence ID" value="NZ_JACHHK010000002.1"/>
</dbReference>
<keyword evidence="1" id="KW-0808">Transferase</keyword>
<reference evidence="4 5" key="1">
    <citation type="submission" date="2020-08" db="EMBL/GenBank/DDBJ databases">
        <title>Genomic Encyclopedia of Type Strains, Phase IV (KMG-IV): sequencing the most valuable type-strain genomes for metagenomic binning, comparative biology and taxonomic classification.</title>
        <authorList>
            <person name="Goeker M."/>
        </authorList>
    </citation>
    <scope>NUCLEOTIDE SEQUENCE [LARGE SCALE GENOMIC DNA]</scope>
    <source>
        <strain evidence="4 5">DSM 25799</strain>
    </source>
</reference>
<evidence type="ECO:0000313" key="5">
    <source>
        <dbReference type="Proteomes" id="UP000539953"/>
    </source>
</evidence>
<evidence type="ECO:0000259" key="3">
    <source>
        <dbReference type="PROSITE" id="PS51186"/>
    </source>
</evidence>
<proteinExistence type="predicted"/>
<dbReference type="PIRSF" id="PIRSF037663">
    <property type="entry name" value="Acetyltransf_GNAT_prd"/>
    <property type="match status" value="1"/>
</dbReference>
<dbReference type="Pfam" id="PF00583">
    <property type="entry name" value="Acetyltransf_1"/>
    <property type="match status" value="1"/>
</dbReference>
<name>A0A7W8FUN4_9FIRM</name>
<organism evidence="4 5">
    <name type="scientific">Catenisphaera adipataccumulans</name>
    <dbReference type="NCBI Taxonomy" id="700500"/>
    <lineage>
        <taxon>Bacteria</taxon>
        <taxon>Bacillati</taxon>
        <taxon>Bacillota</taxon>
        <taxon>Erysipelotrichia</taxon>
        <taxon>Erysipelotrichales</taxon>
        <taxon>Erysipelotrichaceae</taxon>
        <taxon>Catenisphaera</taxon>
    </lineage>
</organism>
<dbReference type="CDD" id="cd04301">
    <property type="entry name" value="NAT_SF"/>
    <property type="match status" value="1"/>
</dbReference>
<dbReference type="GO" id="GO:0005840">
    <property type="term" value="C:ribosome"/>
    <property type="evidence" value="ECO:0007669"/>
    <property type="project" value="UniProtKB-KW"/>
</dbReference>
<evidence type="ECO:0000313" key="4">
    <source>
        <dbReference type="EMBL" id="MBB5182754.1"/>
    </source>
</evidence>
<keyword evidence="2" id="KW-0012">Acyltransferase</keyword>
<feature type="domain" description="N-acetyltransferase" evidence="3">
    <location>
        <begin position="1"/>
        <end position="156"/>
    </location>
</feature>
<keyword evidence="4" id="KW-0689">Ribosomal protein</keyword>
<gene>
    <name evidence="4" type="ORF">HNQ47_000773</name>
</gene>
<protein>
    <submittedName>
        <fullName evidence="4">Ribosomal protein S18 acetylase RimI-like enzyme</fullName>
    </submittedName>
</protein>
<dbReference type="Gene3D" id="3.40.630.30">
    <property type="match status" value="1"/>
</dbReference>
<dbReference type="InterPro" id="IPR000182">
    <property type="entry name" value="GNAT_dom"/>
</dbReference>
<dbReference type="AlphaFoldDB" id="A0A7W8FUN4"/>
<comment type="caution">
    <text evidence="4">The sequence shown here is derived from an EMBL/GenBank/DDBJ whole genome shotgun (WGS) entry which is preliminary data.</text>
</comment>
<accession>A0A7W8FUN4</accession>
<dbReference type="InterPro" id="IPR050832">
    <property type="entry name" value="Bact_Acetyltransf"/>
</dbReference>
<dbReference type="GO" id="GO:0016747">
    <property type="term" value="F:acyltransferase activity, transferring groups other than amino-acyl groups"/>
    <property type="evidence" value="ECO:0007669"/>
    <property type="project" value="InterPro"/>
</dbReference>
<dbReference type="SUPFAM" id="SSF55729">
    <property type="entry name" value="Acyl-CoA N-acyltransferases (Nat)"/>
    <property type="match status" value="1"/>
</dbReference>
<dbReference type="EMBL" id="JACHHK010000002">
    <property type="protein sequence ID" value="MBB5182754.1"/>
    <property type="molecule type" value="Genomic_DNA"/>
</dbReference>
<dbReference type="PROSITE" id="PS51186">
    <property type="entry name" value="GNAT"/>
    <property type="match status" value="1"/>
</dbReference>
<evidence type="ECO:0000256" key="2">
    <source>
        <dbReference type="ARBA" id="ARBA00023315"/>
    </source>
</evidence>
<dbReference type="InterPro" id="IPR016181">
    <property type="entry name" value="Acyl_CoA_acyltransferase"/>
</dbReference>
<dbReference type="PANTHER" id="PTHR43877">
    <property type="entry name" value="AMINOALKYLPHOSPHONATE N-ACETYLTRANSFERASE-RELATED-RELATED"/>
    <property type="match status" value="1"/>
</dbReference>
<sequence>MNIRPAQEKDIPAIDRLLSQVLEIHAQARPDLFISGTRKYTDAELKEILHDASRPIYVAVNDEDSVIGYAFCILEKTDAVNMKAHETIYIDDLCVDQNIRHQHIGQKLVDYVMAQAKAMGCYHVTLNVWEGNDNAKAFYERMGFQTEKTMLEKIVK</sequence>
<keyword evidence="4" id="KW-0687">Ribonucleoprotein</keyword>
<evidence type="ECO:0000256" key="1">
    <source>
        <dbReference type="ARBA" id="ARBA00022679"/>
    </source>
</evidence>
<dbReference type="Proteomes" id="UP000539953">
    <property type="component" value="Unassembled WGS sequence"/>
</dbReference>
<keyword evidence="5" id="KW-1185">Reference proteome</keyword>
<dbReference type="InterPro" id="IPR017255">
    <property type="entry name" value="AcTrfase_GNAT_prd"/>
</dbReference>